<keyword evidence="3" id="KW-0472">Membrane</keyword>
<evidence type="ECO:0000256" key="3">
    <source>
        <dbReference type="SAM" id="Phobius"/>
    </source>
</evidence>
<evidence type="ECO:0000256" key="1">
    <source>
        <dbReference type="ARBA" id="ARBA00022729"/>
    </source>
</evidence>
<keyword evidence="7" id="KW-1185">Reference proteome</keyword>
<feature type="region of interest" description="Disordered" evidence="2">
    <location>
        <begin position="401"/>
        <end position="453"/>
    </location>
</feature>
<feature type="transmembrane region" description="Helical" evidence="3">
    <location>
        <begin position="457"/>
        <end position="475"/>
    </location>
</feature>
<comment type="caution">
    <text evidence="6">The sequence shown here is derived from an EMBL/GenBank/DDBJ whole genome shotgun (WGS) entry which is preliminary data.</text>
</comment>
<keyword evidence="3" id="KW-0812">Transmembrane</keyword>
<feature type="domain" description="PGF-CTERM archaeal protein-sorting signal" evidence="4">
    <location>
        <begin position="456"/>
        <end position="477"/>
    </location>
</feature>
<dbReference type="STRING" id="931277.C448_10769"/>
<name>M0M9E2_HALMO</name>
<feature type="region of interest" description="Disordered" evidence="2">
    <location>
        <begin position="146"/>
        <end position="178"/>
    </location>
</feature>
<dbReference type="InterPro" id="IPR026371">
    <property type="entry name" value="PGF_CTERM"/>
</dbReference>
<accession>M0M9E2</accession>
<proteinExistence type="predicted"/>
<keyword evidence="3" id="KW-1133">Transmembrane helix</keyword>
<dbReference type="RefSeq" id="WP_004054618.1">
    <property type="nucleotide sequence ID" value="NZ_AOMC01000131.1"/>
</dbReference>
<evidence type="ECO:0000313" key="6">
    <source>
        <dbReference type="EMBL" id="EMA42371.1"/>
    </source>
</evidence>
<evidence type="ECO:0008006" key="8">
    <source>
        <dbReference type="Google" id="ProtNLM"/>
    </source>
</evidence>
<gene>
    <name evidence="6" type="ORF">C448_10769</name>
</gene>
<reference evidence="6 7" key="1">
    <citation type="journal article" date="2014" name="PLoS Genet.">
        <title>Phylogenetically driven sequencing of extremely halophilic archaea reveals strategies for static and dynamic osmo-response.</title>
        <authorList>
            <person name="Becker E.A."/>
            <person name="Seitzer P.M."/>
            <person name="Tritt A."/>
            <person name="Larsen D."/>
            <person name="Krusor M."/>
            <person name="Yao A.I."/>
            <person name="Wu D."/>
            <person name="Madern D."/>
            <person name="Eisen J.A."/>
            <person name="Darling A.E."/>
            <person name="Facciotti M.T."/>
        </authorList>
    </citation>
    <scope>NUCLEOTIDE SEQUENCE [LARGE SCALE GENOMIC DNA]</scope>
    <source>
        <strain evidence="6 7">DSM 1307</strain>
    </source>
</reference>
<dbReference type="Pfam" id="PF18204">
    <property type="entry name" value="PGF-CTERM"/>
    <property type="match status" value="1"/>
</dbReference>
<sequence>MVLVVLLSAAVGGVALGGTAAALDPGAGATYPLTPSSDTLGTFVYVVRPGDSVAENGIKEITLDAGPNADVANVTDDDVFIAVRGGQRIEIAENNTDIVDVANISVSPNQAGDEVTITLPRPVQPQFASDSPNTGAEVAVKVGNFTTPDRPGSHSVNATFATASGSTDGPTSVSYSTTAPELSMNNQNLSQFSDQQSINVSASVPGGGYVGLFTTASNGSPGELIGSTDVATATSSQQYSIDVSGNVTESQQLMAVAYSETNGRSASLRENQTFDPSDDERLRTNGTLVNATANVSTLDVDGRVEAGGEYAQGARLYFPQGEPDTNYQVRSVEDGELGSAATQFQTGANDTTILDTSDLSEGQYAITRIDDDSLVSLDNDSTTSAQDDSILITGQQATTQANTTNAGDGAATDTGATATASSGEGDTATAGGNASGNGSANASGNGSGTDTSSSGPGFGIAVAVVALLGAALLVTRRNR</sequence>
<dbReference type="GO" id="GO:0030115">
    <property type="term" value="C:S-layer"/>
    <property type="evidence" value="ECO:0007669"/>
    <property type="project" value="UniProtKB-SubCell"/>
</dbReference>
<evidence type="ECO:0000259" key="5">
    <source>
        <dbReference type="Pfam" id="PF23951"/>
    </source>
</evidence>
<organism evidence="6 7">
    <name type="scientific">Halococcus morrhuae DSM 1307</name>
    <dbReference type="NCBI Taxonomy" id="931277"/>
    <lineage>
        <taxon>Archaea</taxon>
        <taxon>Methanobacteriati</taxon>
        <taxon>Methanobacteriota</taxon>
        <taxon>Stenosarchaea group</taxon>
        <taxon>Halobacteria</taxon>
        <taxon>Halobacteriales</taxon>
        <taxon>Halococcaceae</taxon>
        <taxon>Halococcus</taxon>
    </lineage>
</organism>
<protein>
    <recommendedName>
        <fullName evidence="8">PGF-CTERM sorting domain-containing protein</fullName>
    </recommendedName>
</protein>
<dbReference type="OrthoDB" id="214078at2157"/>
<dbReference type="EMBL" id="AOMC01000131">
    <property type="protein sequence ID" value="EMA42371.1"/>
    <property type="molecule type" value="Genomic_DNA"/>
</dbReference>
<dbReference type="Pfam" id="PF23951">
    <property type="entry name" value="DUF7282"/>
    <property type="match status" value="1"/>
</dbReference>
<keyword evidence="1" id="KW-0732">Signal</keyword>
<dbReference type="NCBIfam" id="TIGR04126">
    <property type="entry name" value="PGF_CTERM"/>
    <property type="match status" value="1"/>
</dbReference>
<dbReference type="Proteomes" id="UP000011568">
    <property type="component" value="Unassembled WGS sequence"/>
</dbReference>
<evidence type="ECO:0000313" key="7">
    <source>
        <dbReference type="Proteomes" id="UP000011568"/>
    </source>
</evidence>
<dbReference type="PATRIC" id="fig|931277.6.peg.2100"/>
<dbReference type="GO" id="GO:0005886">
    <property type="term" value="C:plasma membrane"/>
    <property type="evidence" value="ECO:0007669"/>
    <property type="project" value="UniProtKB-SubCell"/>
</dbReference>
<dbReference type="InterPro" id="IPR055706">
    <property type="entry name" value="Slg1/2_DUF7282"/>
</dbReference>
<dbReference type="AlphaFoldDB" id="M0M9E2"/>
<feature type="domain" description="DUF7282" evidence="5">
    <location>
        <begin position="191"/>
        <end position="295"/>
    </location>
</feature>
<evidence type="ECO:0000259" key="4">
    <source>
        <dbReference type="Pfam" id="PF18204"/>
    </source>
</evidence>
<feature type="compositionally biased region" description="Polar residues" evidence="2">
    <location>
        <begin position="154"/>
        <end position="178"/>
    </location>
</feature>
<evidence type="ECO:0000256" key="2">
    <source>
        <dbReference type="SAM" id="MobiDB-lite"/>
    </source>
</evidence>